<dbReference type="RefSeq" id="WP_072723236.1">
    <property type="nucleotide sequence ID" value="NZ_FQXH01000006.1"/>
</dbReference>
<evidence type="ECO:0000313" key="3">
    <source>
        <dbReference type="Proteomes" id="UP000242520"/>
    </source>
</evidence>
<dbReference type="AlphaFoldDB" id="A0A1M5PDT3"/>
<dbReference type="Proteomes" id="UP000242520">
    <property type="component" value="Unassembled WGS sequence"/>
</dbReference>
<accession>A0A1M5PDT3</accession>
<proteinExistence type="predicted"/>
<evidence type="ECO:0000259" key="1">
    <source>
        <dbReference type="Pfam" id="PF22904"/>
    </source>
</evidence>
<dbReference type="InterPro" id="IPR013783">
    <property type="entry name" value="Ig-like_fold"/>
</dbReference>
<keyword evidence="3" id="KW-1185">Reference proteome</keyword>
<reference evidence="3" key="1">
    <citation type="submission" date="2016-11" db="EMBL/GenBank/DDBJ databases">
        <authorList>
            <person name="Varghese N."/>
            <person name="Submissions S."/>
        </authorList>
    </citation>
    <scope>NUCLEOTIDE SEQUENCE [LARGE SCALE GENOMIC DNA]</scope>
    <source>
        <strain evidence="3">DSM 15285</strain>
    </source>
</reference>
<dbReference type="EMBL" id="FQXH01000006">
    <property type="protein sequence ID" value="SHG99935.1"/>
    <property type="molecule type" value="Genomic_DNA"/>
</dbReference>
<feature type="domain" description="NOMO second beta-sandwich" evidence="1">
    <location>
        <begin position="142"/>
        <end position="206"/>
    </location>
</feature>
<sequence length="277" mass="32413">MDKYVLGQSETAKITEENREVVLNLELKKNEYADNILIYGYIKDFNENSIENVEIIFYDKFNKKIGLTYSDRDGFYIFFGAKYNTEVKIVAKKECYKIDTIHLLLCSRIIEFDIFLEKSNLSNLSLISGHLVDENNIPLKYITVYLLKSICNNKSKVCKVTKTNIYGQFVFSDIVSGKYKVLINDSKYNIYKRCIEVEQEHKIYDIDIKLKKKELCTKIIGQIRDEDGKIIKNAVVVLYRVKENKKLEPVKYTLCNKNGIYKFLNIPYGNYIIKAKL</sequence>
<dbReference type="Gene3D" id="2.60.40.1120">
    <property type="entry name" value="Carboxypeptidase-like, regulatory domain"/>
    <property type="match status" value="1"/>
</dbReference>
<dbReference type="Pfam" id="PF22904">
    <property type="entry name" value="NOMO1-like_2nd"/>
    <property type="match status" value="1"/>
</dbReference>
<organism evidence="2 3">
    <name type="scientific">Tepidibacter thalassicus DSM 15285</name>
    <dbReference type="NCBI Taxonomy" id="1123350"/>
    <lineage>
        <taxon>Bacteria</taxon>
        <taxon>Bacillati</taxon>
        <taxon>Bacillota</taxon>
        <taxon>Clostridia</taxon>
        <taxon>Peptostreptococcales</taxon>
        <taxon>Peptostreptococcaceae</taxon>
        <taxon>Tepidibacter</taxon>
    </lineage>
</organism>
<dbReference type="Gene3D" id="2.60.40.10">
    <property type="entry name" value="Immunoglobulins"/>
    <property type="match status" value="1"/>
</dbReference>
<gene>
    <name evidence="2" type="ORF">SAMN02744040_00428</name>
</gene>
<evidence type="ECO:0000313" key="2">
    <source>
        <dbReference type="EMBL" id="SHG99935.1"/>
    </source>
</evidence>
<dbReference type="InterPro" id="IPR055074">
    <property type="entry name" value="NOMO1-3_2nd"/>
</dbReference>
<dbReference type="OrthoDB" id="1924619at2"/>
<dbReference type="InterPro" id="IPR008969">
    <property type="entry name" value="CarboxyPept-like_regulatory"/>
</dbReference>
<dbReference type="SUPFAM" id="SSF49478">
    <property type="entry name" value="Cna protein B-type domain"/>
    <property type="match status" value="2"/>
</dbReference>
<dbReference type="STRING" id="1123350.SAMN02744040_00428"/>
<dbReference type="SUPFAM" id="SSF49464">
    <property type="entry name" value="Carboxypeptidase regulatory domain-like"/>
    <property type="match status" value="1"/>
</dbReference>
<name>A0A1M5PDT3_9FIRM</name>
<protein>
    <recommendedName>
        <fullName evidence="1">NOMO second beta-sandwich domain-containing protein</fullName>
    </recommendedName>
</protein>